<feature type="non-terminal residue" evidence="1">
    <location>
        <position position="1"/>
    </location>
</feature>
<reference evidence="1 2" key="1">
    <citation type="journal article" date="2020" name="Cell">
        <title>Large-Scale Comparative Analyses of Tick Genomes Elucidate Their Genetic Diversity and Vector Capacities.</title>
        <authorList>
            <consortium name="Tick Genome and Microbiome Consortium (TIGMIC)"/>
            <person name="Jia N."/>
            <person name="Wang J."/>
            <person name="Shi W."/>
            <person name="Du L."/>
            <person name="Sun Y."/>
            <person name="Zhan W."/>
            <person name="Jiang J.F."/>
            <person name="Wang Q."/>
            <person name="Zhang B."/>
            <person name="Ji P."/>
            <person name="Bell-Sakyi L."/>
            <person name="Cui X.M."/>
            <person name="Yuan T.T."/>
            <person name="Jiang B.G."/>
            <person name="Yang W.F."/>
            <person name="Lam T.T."/>
            <person name="Chang Q.C."/>
            <person name="Ding S.J."/>
            <person name="Wang X.J."/>
            <person name="Zhu J.G."/>
            <person name="Ruan X.D."/>
            <person name="Zhao L."/>
            <person name="Wei J.T."/>
            <person name="Ye R.Z."/>
            <person name="Que T.C."/>
            <person name="Du C.H."/>
            <person name="Zhou Y.H."/>
            <person name="Cheng J.X."/>
            <person name="Dai P.F."/>
            <person name="Guo W.B."/>
            <person name="Han X.H."/>
            <person name="Huang E.J."/>
            <person name="Li L.F."/>
            <person name="Wei W."/>
            <person name="Gao Y.C."/>
            <person name="Liu J.Z."/>
            <person name="Shao H.Z."/>
            <person name="Wang X."/>
            <person name="Wang C.C."/>
            <person name="Yang T.C."/>
            <person name="Huo Q.B."/>
            <person name="Li W."/>
            <person name="Chen H.Y."/>
            <person name="Chen S.E."/>
            <person name="Zhou L.G."/>
            <person name="Ni X.B."/>
            <person name="Tian J.H."/>
            <person name="Sheng Y."/>
            <person name="Liu T."/>
            <person name="Pan Y.S."/>
            <person name="Xia L.Y."/>
            <person name="Li J."/>
            <person name="Zhao F."/>
            <person name="Cao W.C."/>
        </authorList>
    </citation>
    <scope>NUCLEOTIDE SEQUENCE [LARGE SCALE GENOMIC DNA]</scope>
    <source>
        <strain evidence="1">Iper-2018</strain>
    </source>
</reference>
<name>A0AC60Q8R4_IXOPE</name>
<keyword evidence="2" id="KW-1185">Reference proteome</keyword>
<proteinExistence type="predicted"/>
<sequence length="253" mass="27523">YLLDVLYPTLFGTPPLLFSSSDSPCNAHVLSGTTSQYTGYPDTPEYPETKKLTASHARSYYPCRPEQDPKIQSAFLMKKQSPVQYHPTQRKTYSRHGTTAEPTSWLPPIPSLHSSLLLNSSLAGSLSRSAKFRPGPSSPLTCYSGSVSTAAATAKRAVVLLPPTFLVHGYCAIKTLIWSTCSGTARYTRSPDPHPGYYSAEFQTYLAACLGLPGLLLPQNDRYRALAIAARVHPGPCSSPCRHAASRHSALHQ</sequence>
<dbReference type="EMBL" id="JABSTQ010009334">
    <property type="protein sequence ID" value="KAG0430345.1"/>
    <property type="molecule type" value="Genomic_DNA"/>
</dbReference>
<evidence type="ECO:0000313" key="2">
    <source>
        <dbReference type="Proteomes" id="UP000805193"/>
    </source>
</evidence>
<protein>
    <submittedName>
        <fullName evidence="1">Uncharacterized protein</fullName>
    </submittedName>
</protein>
<accession>A0AC60Q8R4</accession>
<dbReference type="Proteomes" id="UP000805193">
    <property type="component" value="Unassembled WGS sequence"/>
</dbReference>
<evidence type="ECO:0000313" key="1">
    <source>
        <dbReference type="EMBL" id="KAG0430345.1"/>
    </source>
</evidence>
<organism evidence="1 2">
    <name type="scientific">Ixodes persulcatus</name>
    <name type="common">Taiga tick</name>
    <dbReference type="NCBI Taxonomy" id="34615"/>
    <lineage>
        <taxon>Eukaryota</taxon>
        <taxon>Metazoa</taxon>
        <taxon>Ecdysozoa</taxon>
        <taxon>Arthropoda</taxon>
        <taxon>Chelicerata</taxon>
        <taxon>Arachnida</taxon>
        <taxon>Acari</taxon>
        <taxon>Parasitiformes</taxon>
        <taxon>Ixodida</taxon>
        <taxon>Ixodoidea</taxon>
        <taxon>Ixodidae</taxon>
        <taxon>Ixodinae</taxon>
        <taxon>Ixodes</taxon>
    </lineage>
</organism>
<comment type="caution">
    <text evidence="1">The sequence shown here is derived from an EMBL/GenBank/DDBJ whole genome shotgun (WGS) entry which is preliminary data.</text>
</comment>
<gene>
    <name evidence="1" type="ORF">HPB47_022774</name>
</gene>